<name>A0ABP9GXW4_9ACTN</name>
<reference evidence="3" key="1">
    <citation type="journal article" date="2019" name="Int. J. Syst. Evol. Microbiol.">
        <title>The Global Catalogue of Microorganisms (GCM) 10K type strain sequencing project: providing services to taxonomists for standard genome sequencing and annotation.</title>
        <authorList>
            <consortium name="The Broad Institute Genomics Platform"/>
            <consortium name="The Broad Institute Genome Sequencing Center for Infectious Disease"/>
            <person name="Wu L."/>
            <person name="Ma J."/>
        </authorList>
    </citation>
    <scope>NUCLEOTIDE SEQUENCE [LARGE SCALE GENOMIC DNA]</scope>
    <source>
        <strain evidence="3">JCM 18123</strain>
    </source>
</reference>
<evidence type="ECO:0000313" key="2">
    <source>
        <dbReference type="EMBL" id="GAA4956068.1"/>
    </source>
</evidence>
<accession>A0ABP9GXW4</accession>
<proteinExistence type="predicted"/>
<sequence length="540" mass="56740">MEGYRAAGPGIGVFALCWPIRGRILSLRRPRTVPRDPWKDHHKPGFIGRAAGYGDSVDTRRRGRALAPESFPDAVRRRLGNLDRLREVWADNRRYGDRTDDPAVNRRSARRRIEELRRLADQDTAASDAIAAEEDAFLAVAQDCRSGVRLTPGYFEALARGAPDFGPPLPAPEGVGELLAEAAAVETHPVIRAAHLFATCTDAMMTGSARPAATGESGAAAPDRPGPPAHLRPLPWWLASLSLIRSDLPPPAIDSRCPLDLPSRSAAGGGAMPWPVAAGGTPAVPAPTPDGAPASALRASAGTEDDRLTPLVLLLADLETAALRSELSRPSRVPTARRGESGRLAAAVHRRIVDHLRLRCAPLHLVLRELDPACRSVVSSSTGGPAFATPSDPAGGGPSGSGAAPSPAGPADDSATATRTRTAAVPATAERSRDSARRALFSPGANEWHASLDVDLADGVLRLTVFVQEVGSSATGVLAVTADGRLNAEDGAMDVLEPGCADCVTLVPTDAADDRWPEVEAFVDDVLSRSIGQLARSARY</sequence>
<gene>
    <name evidence="2" type="ORF">GCM10023224_47230</name>
</gene>
<comment type="caution">
    <text evidence="2">The sequence shown here is derived from an EMBL/GenBank/DDBJ whole genome shotgun (WGS) entry which is preliminary data.</text>
</comment>
<organism evidence="2 3">
    <name type="scientific">Streptomonospora halophila</name>
    <dbReference type="NCBI Taxonomy" id="427369"/>
    <lineage>
        <taxon>Bacteria</taxon>
        <taxon>Bacillati</taxon>
        <taxon>Actinomycetota</taxon>
        <taxon>Actinomycetes</taxon>
        <taxon>Streptosporangiales</taxon>
        <taxon>Nocardiopsidaceae</taxon>
        <taxon>Streptomonospora</taxon>
    </lineage>
</organism>
<feature type="compositionally biased region" description="Low complexity" evidence="1">
    <location>
        <begin position="401"/>
        <end position="429"/>
    </location>
</feature>
<dbReference type="EMBL" id="BAABIK010000039">
    <property type="protein sequence ID" value="GAA4956068.1"/>
    <property type="molecule type" value="Genomic_DNA"/>
</dbReference>
<evidence type="ECO:0000256" key="1">
    <source>
        <dbReference type="SAM" id="MobiDB-lite"/>
    </source>
</evidence>
<evidence type="ECO:0000313" key="3">
    <source>
        <dbReference type="Proteomes" id="UP001499993"/>
    </source>
</evidence>
<feature type="region of interest" description="Disordered" evidence="1">
    <location>
        <begin position="378"/>
        <end position="435"/>
    </location>
</feature>
<feature type="region of interest" description="Disordered" evidence="1">
    <location>
        <begin position="208"/>
        <end position="227"/>
    </location>
</feature>
<dbReference type="Proteomes" id="UP001499993">
    <property type="component" value="Unassembled WGS sequence"/>
</dbReference>
<protein>
    <submittedName>
        <fullName evidence="2">Uncharacterized protein</fullName>
    </submittedName>
</protein>
<keyword evidence="3" id="KW-1185">Reference proteome</keyword>